<keyword evidence="2 6" id="KW-0288">FMN</keyword>
<proteinExistence type="inferred from homology"/>
<evidence type="ECO:0000313" key="9">
    <source>
        <dbReference type="Proteomes" id="UP000243904"/>
    </source>
</evidence>
<sequence length="448" mass="47897">MAKTSQMHLGVFTLGTGHHVAGWRLKEAQAGAENFQLIEQIAQTAERGKFDLIFFADALNTGPKVHPSVMVRLEPLTLLAALAMRTSHIGLAATASSTYSDPYNLARMFASIDHLSGGRAAWNVVTGAFPEAAGNFGHANHPPHDLRYAIATEFVKVVKGLWDSWEDGAIVMNKATGQFADLSKMHELNHKGEYFSVKGPLNISRPPQGYPVIIQAGASEAGRDLASSIGEVIFAVQQDVGVAKAFADDLRARAAKAGRDPASMKIMPGVCPIIGSSEADAKAKLAALGEFSDPVSALKVLSERLGQDLSPYPLDGPVPTLPQSTVMQGHAVTLSALAKKHNMTLRELRDYAASAMGHRLLLGTPEQIADGLEEWFVAGAADGFNIMPPWFPGAFNDFVDQVVPILQKRGLFRTEYTGHTLRDHLGLPRPSHPTAGMATDAIGQAVAS</sequence>
<feature type="binding site" evidence="6">
    <location>
        <position position="219"/>
    </location>
    <ligand>
        <name>FMN</name>
        <dbReference type="ChEBI" id="CHEBI:58210"/>
    </ligand>
</feature>
<gene>
    <name evidence="8" type="ORF">SAMN05444158_7186</name>
</gene>
<keyword evidence="1 6" id="KW-0285">Flavoprotein</keyword>
<feature type="domain" description="Luciferase-like" evidence="7">
    <location>
        <begin position="26"/>
        <end position="380"/>
    </location>
</feature>
<dbReference type="InterPro" id="IPR051260">
    <property type="entry name" value="Diverse_substr_monoxygenases"/>
</dbReference>
<dbReference type="Pfam" id="PF00296">
    <property type="entry name" value="Bac_luciferase"/>
    <property type="match status" value="1"/>
</dbReference>
<dbReference type="PANTHER" id="PTHR30011:SF16">
    <property type="entry name" value="C2H2 FINGER DOMAIN TRANSCRIPTION FACTOR (EUROFUNG)-RELATED"/>
    <property type="match status" value="1"/>
</dbReference>
<dbReference type="RefSeq" id="WP_146690680.1">
    <property type="nucleotide sequence ID" value="NZ_LT629750.1"/>
</dbReference>
<keyword evidence="4 8" id="KW-0503">Monooxygenase</keyword>
<evidence type="ECO:0000256" key="5">
    <source>
        <dbReference type="ARBA" id="ARBA00033748"/>
    </source>
</evidence>
<dbReference type="InterPro" id="IPR011251">
    <property type="entry name" value="Luciferase-like_dom"/>
</dbReference>
<name>A0A1H2BHH1_9BRAD</name>
<dbReference type="CDD" id="cd01095">
    <property type="entry name" value="Nitrilotriacetate_monoxgenase"/>
    <property type="match status" value="1"/>
</dbReference>
<dbReference type="GO" id="GO:0004497">
    <property type="term" value="F:monooxygenase activity"/>
    <property type="evidence" value="ECO:0007669"/>
    <property type="project" value="UniProtKB-KW"/>
</dbReference>
<evidence type="ECO:0000256" key="1">
    <source>
        <dbReference type="ARBA" id="ARBA00022630"/>
    </source>
</evidence>
<protein>
    <submittedName>
        <fullName evidence="8">FMN-dependent oxidoreductase, nitrilotriacetate monooxygenase family</fullName>
    </submittedName>
</protein>
<evidence type="ECO:0000259" key="7">
    <source>
        <dbReference type="Pfam" id="PF00296"/>
    </source>
</evidence>
<accession>A0A1H2BHH1</accession>
<feature type="binding site" evidence="6">
    <location>
        <position position="94"/>
    </location>
    <ligand>
        <name>FMN</name>
        <dbReference type="ChEBI" id="CHEBI:58210"/>
    </ligand>
</feature>
<dbReference type="Gene3D" id="3.20.20.30">
    <property type="entry name" value="Luciferase-like domain"/>
    <property type="match status" value="1"/>
</dbReference>
<dbReference type="Proteomes" id="UP000243904">
    <property type="component" value="Chromosome I"/>
</dbReference>
<dbReference type="GO" id="GO:0016705">
    <property type="term" value="F:oxidoreductase activity, acting on paired donors, with incorporation or reduction of molecular oxygen"/>
    <property type="evidence" value="ECO:0007669"/>
    <property type="project" value="InterPro"/>
</dbReference>
<dbReference type="SUPFAM" id="SSF51679">
    <property type="entry name" value="Bacterial luciferase-like"/>
    <property type="match status" value="1"/>
</dbReference>
<keyword evidence="3" id="KW-0560">Oxidoreductase</keyword>
<evidence type="ECO:0000256" key="2">
    <source>
        <dbReference type="ARBA" id="ARBA00022643"/>
    </source>
</evidence>
<feature type="binding site" evidence="6">
    <location>
        <position position="148"/>
    </location>
    <ligand>
        <name>FMN</name>
        <dbReference type="ChEBI" id="CHEBI:58210"/>
    </ligand>
</feature>
<dbReference type="PIRSF" id="PIRSF000337">
    <property type="entry name" value="NTA_MOA"/>
    <property type="match status" value="1"/>
</dbReference>
<dbReference type="InterPro" id="IPR036661">
    <property type="entry name" value="Luciferase-like_sf"/>
</dbReference>
<comment type="similarity">
    <text evidence="5">Belongs to the NtaA/SnaA/DszA monooxygenase family.</text>
</comment>
<dbReference type="InterPro" id="IPR016215">
    <property type="entry name" value="NTA_MOA"/>
</dbReference>
<reference evidence="9" key="1">
    <citation type="submission" date="2016-10" db="EMBL/GenBank/DDBJ databases">
        <authorList>
            <person name="Varghese N."/>
            <person name="Submissions S."/>
        </authorList>
    </citation>
    <scope>NUCLEOTIDE SEQUENCE [LARGE SCALE GENOMIC DNA]</scope>
    <source>
        <strain evidence="9">GAS369</strain>
    </source>
</reference>
<dbReference type="NCBIfam" id="TIGR03860">
    <property type="entry name" value="FMN_nitrolo"/>
    <property type="match status" value="1"/>
</dbReference>
<evidence type="ECO:0000313" key="8">
    <source>
        <dbReference type="EMBL" id="SDT57691.1"/>
    </source>
</evidence>
<feature type="binding site" evidence="6">
    <location>
        <position position="57"/>
    </location>
    <ligand>
        <name>FMN</name>
        <dbReference type="ChEBI" id="CHEBI:58210"/>
    </ligand>
</feature>
<evidence type="ECO:0000256" key="6">
    <source>
        <dbReference type="PIRSR" id="PIRSR000337-1"/>
    </source>
</evidence>
<evidence type="ECO:0000256" key="4">
    <source>
        <dbReference type="ARBA" id="ARBA00023033"/>
    </source>
</evidence>
<organism evidence="8 9">
    <name type="scientific">Bradyrhizobium canariense</name>
    <dbReference type="NCBI Taxonomy" id="255045"/>
    <lineage>
        <taxon>Bacteria</taxon>
        <taxon>Pseudomonadati</taxon>
        <taxon>Pseudomonadota</taxon>
        <taxon>Alphaproteobacteria</taxon>
        <taxon>Hyphomicrobiales</taxon>
        <taxon>Nitrobacteraceae</taxon>
        <taxon>Bradyrhizobium</taxon>
    </lineage>
</organism>
<evidence type="ECO:0000256" key="3">
    <source>
        <dbReference type="ARBA" id="ARBA00023002"/>
    </source>
</evidence>
<dbReference type="AlphaFoldDB" id="A0A1H2BHH1"/>
<keyword evidence="9" id="KW-1185">Reference proteome</keyword>
<dbReference type="PANTHER" id="PTHR30011">
    <property type="entry name" value="ALKANESULFONATE MONOOXYGENASE-RELATED"/>
    <property type="match status" value="1"/>
</dbReference>
<feature type="binding site" evidence="6">
    <location>
        <position position="144"/>
    </location>
    <ligand>
        <name>FMN</name>
        <dbReference type="ChEBI" id="CHEBI:58210"/>
    </ligand>
</feature>
<dbReference type="EMBL" id="LT629750">
    <property type="protein sequence ID" value="SDT57691.1"/>
    <property type="molecule type" value="Genomic_DNA"/>
</dbReference>